<dbReference type="InterPro" id="IPR050789">
    <property type="entry name" value="Diverse_Enzym_Activities"/>
</dbReference>
<dbReference type="Gene3D" id="3.40.710.10">
    <property type="entry name" value="DD-peptidase/beta-lactamase superfamily"/>
    <property type="match status" value="1"/>
</dbReference>
<dbReference type="PATRIC" id="fig|43658.5.peg.1804"/>
<dbReference type="SUPFAM" id="SSF56601">
    <property type="entry name" value="beta-lactamase/transpeptidase-like"/>
    <property type="match status" value="1"/>
</dbReference>
<protein>
    <submittedName>
        <fullName evidence="3">Beta-lactamase</fullName>
    </submittedName>
</protein>
<evidence type="ECO:0000313" key="3">
    <source>
        <dbReference type="EMBL" id="KJZ10256.1"/>
    </source>
</evidence>
<keyword evidence="1" id="KW-0732">Signal</keyword>
<evidence type="ECO:0000313" key="4">
    <source>
        <dbReference type="Proteomes" id="UP000033452"/>
    </source>
</evidence>
<dbReference type="EMBL" id="JXYA01000016">
    <property type="protein sequence ID" value="KJZ10256.1"/>
    <property type="molecule type" value="Genomic_DNA"/>
</dbReference>
<dbReference type="InterPro" id="IPR001466">
    <property type="entry name" value="Beta-lactam-related"/>
</dbReference>
<sequence length="398" mass="43925">MIKQKIVTSLVVTLLMGSFSQLTMAKCTQPIEATQAELEGGYRDVTELKSAFIDTAPKRKNDGLAVGVAGIDGGNRALLIKLAQEIENNMHGQFDSLLIAHKGKLVFESYYSRGRINLPHYQASATKVYTSMALGRAIQLGYLSMADLDKPVVSFLKGLDTSKLTTGSDKITLNLALTMRSGIRLSDEQKKGLQQISEQLKGQQHAQALLERSAPISAQTQTFKYQDDPMLIMHVIDAVVPGSAEAFIKQELLDKLGIKQYRWQTADNGLPEAGWRVNMTSRDMLKWGTLASNKGMWQGERLIPQGYIAKAISPQLYTGDEDIFGGGKDVSKQGYGYYWWNAELQSGEKRFYSVSAQGGGGQYIILVEELGLVVVVTANRRENSTLQLMAERVLPAFM</sequence>
<keyword evidence="4" id="KW-1185">Reference proteome</keyword>
<organism evidence="3 4">
    <name type="scientific">Pseudoalteromonas rubra</name>
    <dbReference type="NCBI Taxonomy" id="43658"/>
    <lineage>
        <taxon>Bacteria</taxon>
        <taxon>Pseudomonadati</taxon>
        <taxon>Pseudomonadota</taxon>
        <taxon>Gammaproteobacteria</taxon>
        <taxon>Alteromonadales</taxon>
        <taxon>Pseudoalteromonadaceae</taxon>
        <taxon>Pseudoalteromonas</taxon>
    </lineage>
</organism>
<reference evidence="3 4" key="1">
    <citation type="journal article" date="2015" name="BMC Genomics">
        <title>Genome mining reveals unlocked bioactive potential of marine Gram-negative bacteria.</title>
        <authorList>
            <person name="Machado H."/>
            <person name="Sonnenschein E.C."/>
            <person name="Melchiorsen J."/>
            <person name="Gram L."/>
        </authorList>
    </citation>
    <scope>NUCLEOTIDE SEQUENCE [LARGE SCALE GENOMIC DNA]</scope>
    <source>
        <strain evidence="3 4">S2471</strain>
    </source>
</reference>
<proteinExistence type="predicted"/>
<dbReference type="AlphaFoldDB" id="A0A0F4QRD2"/>
<dbReference type="Pfam" id="PF00144">
    <property type="entry name" value="Beta-lactamase"/>
    <property type="match status" value="1"/>
</dbReference>
<gene>
    <name evidence="3" type="ORF">TW77_08555</name>
</gene>
<dbReference type="PANTHER" id="PTHR43283:SF7">
    <property type="entry name" value="BETA-LACTAMASE-RELATED DOMAIN-CONTAINING PROTEIN"/>
    <property type="match status" value="1"/>
</dbReference>
<dbReference type="PANTHER" id="PTHR43283">
    <property type="entry name" value="BETA-LACTAMASE-RELATED"/>
    <property type="match status" value="1"/>
</dbReference>
<evidence type="ECO:0000256" key="1">
    <source>
        <dbReference type="SAM" id="SignalP"/>
    </source>
</evidence>
<dbReference type="OrthoDB" id="9814204at2"/>
<dbReference type="InterPro" id="IPR012338">
    <property type="entry name" value="Beta-lactam/transpept-like"/>
</dbReference>
<feature type="domain" description="Beta-lactamase-related" evidence="2">
    <location>
        <begin position="96"/>
        <end position="388"/>
    </location>
</feature>
<feature type="chain" id="PRO_5002475675" evidence="1">
    <location>
        <begin position="26"/>
        <end position="398"/>
    </location>
</feature>
<dbReference type="Proteomes" id="UP000033452">
    <property type="component" value="Unassembled WGS sequence"/>
</dbReference>
<name>A0A0F4QRD2_9GAMM</name>
<dbReference type="RefSeq" id="WP_046004533.1">
    <property type="nucleotide sequence ID" value="NZ_JXYA01000016.1"/>
</dbReference>
<accession>A0A0F4QRD2</accession>
<comment type="caution">
    <text evidence="3">The sequence shown here is derived from an EMBL/GenBank/DDBJ whole genome shotgun (WGS) entry which is preliminary data.</text>
</comment>
<feature type="signal peptide" evidence="1">
    <location>
        <begin position="1"/>
        <end position="25"/>
    </location>
</feature>
<evidence type="ECO:0000259" key="2">
    <source>
        <dbReference type="Pfam" id="PF00144"/>
    </source>
</evidence>